<dbReference type="Proteomes" id="UP000013827">
    <property type="component" value="Unassembled WGS sequence"/>
</dbReference>
<dbReference type="RefSeq" id="XP_005771285.1">
    <property type="nucleotide sequence ID" value="XM_005771228.1"/>
</dbReference>
<reference evidence="3" key="1">
    <citation type="journal article" date="2013" name="Nature">
        <title>Pan genome of the phytoplankton Emiliania underpins its global distribution.</title>
        <authorList>
            <person name="Read B.A."/>
            <person name="Kegel J."/>
            <person name="Klute M.J."/>
            <person name="Kuo A."/>
            <person name="Lefebvre S.C."/>
            <person name="Maumus F."/>
            <person name="Mayer C."/>
            <person name="Miller J."/>
            <person name="Monier A."/>
            <person name="Salamov A."/>
            <person name="Young J."/>
            <person name="Aguilar M."/>
            <person name="Claverie J.M."/>
            <person name="Frickenhaus S."/>
            <person name="Gonzalez K."/>
            <person name="Herman E.K."/>
            <person name="Lin Y.C."/>
            <person name="Napier J."/>
            <person name="Ogata H."/>
            <person name="Sarno A.F."/>
            <person name="Shmutz J."/>
            <person name="Schroeder D."/>
            <person name="de Vargas C."/>
            <person name="Verret F."/>
            <person name="von Dassow P."/>
            <person name="Valentin K."/>
            <person name="Van de Peer Y."/>
            <person name="Wheeler G."/>
            <person name="Dacks J.B."/>
            <person name="Delwiche C.F."/>
            <person name="Dyhrman S.T."/>
            <person name="Glockner G."/>
            <person name="John U."/>
            <person name="Richards T."/>
            <person name="Worden A.Z."/>
            <person name="Zhang X."/>
            <person name="Grigoriev I.V."/>
            <person name="Allen A.E."/>
            <person name="Bidle K."/>
            <person name="Borodovsky M."/>
            <person name="Bowler C."/>
            <person name="Brownlee C."/>
            <person name="Cock J.M."/>
            <person name="Elias M."/>
            <person name="Gladyshev V.N."/>
            <person name="Groth M."/>
            <person name="Guda C."/>
            <person name="Hadaegh A."/>
            <person name="Iglesias-Rodriguez M.D."/>
            <person name="Jenkins J."/>
            <person name="Jones B.M."/>
            <person name="Lawson T."/>
            <person name="Leese F."/>
            <person name="Lindquist E."/>
            <person name="Lobanov A."/>
            <person name="Lomsadze A."/>
            <person name="Malik S.B."/>
            <person name="Marsh M.E."/>
            <person name="Mackinder L."/>
            <person name="Mock T."/>
            <person name="Mueller-Roeber B."/>
            <person name="Pagarete A."/>
            <person name="Parker M."/>
            <person name="Probert I."/>
            <person name="Quesneville H."/>
            <person name="Raines C."/>
            <person name="Rensing S.A."/>
            <person name="Riano-Pachon D.M."/>
            <person name="Richier S."/>
            <person name="Rokitta S."/>
            <person name="Shiraiwa Y."/>
            <person name="Soanes D.M."/>
            <person name="van der Giezen M."/>
            <person name="Wahlund T.M."/>
            <person name="Williams B."/>
            <person name="Wilson W."/>
            <person name="Wolfe G."/>
            <person name="Wurch L.L."/>
        </authorList>
    </citation>
    <scope>NUCLEOTIDE SEQUENCE</scope>
</reference>
<keyword evidence="3" id="KW-1185">Reference proteome</keyword>
<feature type="region of interest" description="Disordered" evidence="1">
    <location>
        <begin position="40"/>
        <end position="118"/>
    </location>
</feature>
<evidence type="ECO:0000313" key="2">
    <source>
        <dbReference type="EnsemblProtists" id="EOD18856"/>
    </source>
</evidence>
<accession>A0A0D3J5S1</accession>
<organism evidence="2 3">
    <name type="scientific">Emiliania huxleyi (strain CCMP1516)</name>
    <dbReference type="NCBI Taxonomy" id="280463"/>
    <lineage>
        <taxon>Eukaryota</taxon>
        <taxon>Haptista</taxon>
        <taxon>Haptophyta</taxon>
        <taxon>Prymnesiophyceae</taxon>
        <taxon>Isochrysidales</taxon>
        <taxon>Noelaerhabdaceae</taxon>
        <taxon>Emiliania</taxon>
    </lineage>
</organism>
<dbReference type="PaxDb" id="2903-EOD18856"/>
<name>A0A0D3J5S1_EMIH1</name>
<dbReference type="GeneID" id="17264403"/>
<sequence length="217" mass="23841">MLLGRVAGAVSVGDEHASYFQRGARQGVPRRDGWVRARDATQSLGRRPRRGSRQAQCDGALGNRGGRAARGDDPVPRGGSAGHRSRRCSSASEEKTRRISVHPIRAPPQADQCSRQSHRRRCPPCAVARACPVRRTVRLEDAGIRGPGLRAVLSRYPPYTAGYAPDTWRYRGIGRDMVWGDMRTRAVADRAPRPAEPGGRGDMYGRLVPFHSDTLIL</sequence>
<reference evidence="2" key="2">
    <citation type="submission" date="2024-10" db="UniProtKB">
        <authorList>
            <consortium name="EnsemblProtists"/>
        </authorList>
    </citation>
    <scope>IDENTIFICATION</scope>
</reference>
<evidence type="ECO:0000313" key="3">
    <source>
        <dbReference type="Proteomes" id="UP000013827"/>
    </source>
</evidence>
<dbReference type="EnsemblProtists" id="EOD18856">
    <property type="protein sequence ID" value="EOD18856"/>
    <property type="gene ID" value="EMIHUDRAFT_451242"/>
</dbReference>
<proteinExistence type="predicted"/>
<protein>
    <submittedName>
        <fullName evidence="2">Uncharacterized protein</fullName>
    </submittedName>
</protein>
<dbReference type="KEGG" id="ehx:EMIHUDRAFT_451242"/>
<dbReference type="AlphaFoldDB" id="A0A0D3J5S1"/>
<evidence type="ECO:0000256" key="1">
    <source>
        <dbReference type="SAM" id="MobiDB-lite"/>
    </source>
</evidence>
<dbReference type="HOGENOM" id="CLU_1275199_0_0_1"/>